<evidence type="ECO:0000256" key="1">
    <source>
        <dbReference type="ARBA" id="ARBA00009632"/>
    </source>
</evidence>
<dbReference type="Gene3D" id="3.40.1080.10">
    <property type="entry name" value="Glutaconate Coenzyme A-transferase"/>
    <property type="match status" value="1"/>
</dbReference>
<dbReference type="GO" id="GO:0006083">
    <property type="term" value="P:acetate metabolic process"/>
    <property type="evidence" value="ECO:0007669"/>
    <property type="project" value="InterPro"/>
</dbReference>
<dbReference type="InterPro" id="IPR038460">
    <property type="entry name" value="AcetylCoA_hyd_C_sf"/>
</dbReference>
<organism evidence="5 6">
    <name type="scientific">Rufibacter radiotolerans</name>
    <dbReference type="NCBI Taxonomy" id="1379910"/>
    <lineage>
        <taxon>Bacteria</taxon>
        <taxon>Pseudomonadati</taxon>
        <taxon>Bacteroidota</taxon>
        <taxon>Cytophagia</taxon>
        <taxon>Cytophagales</taxon>
        <taxon>Hymenobacteraceae</taxon>
        <taxon>Rufibacter</taxon>
    </lineage>
</organism>
<dbReference type="InterPro" id="IPR026888">
    <property type="entry name" value="AcetylCoA_hyd_C"/>
</dbReference>
<reference evidence="5 6" key="1">
    <citation type="submission" date="2015-01" db="EMBL/GenBank/DDBJ databases">
        <title>Rufibacter sp./DG31D/ whole genome sequencing.</title>
        <authorList>
            <person name="Kim M.K."/>
            <person name="Srinivasan S."/>
            <person name="Lee J.-J."/>
        </authorList>
    </citation>
    <scope>NUCLEOTIDE SEQUENCE [LARGE SCALE GENOMIC DNA]</scope>
    <source>
        <strain evidence="5 6">DG31D</strain>
    </source>
</reference>
<protein>
    <submittedName>
        <fullName evidence="5">4-hydroxybutyrate CoA-transferase</fullName>
    </submittedName>
</protein>
<keyword evidence="6" id="KW-1185">Reference proteome</keyword>
<dbReference type="GO" id="GO:0008775">
    <property type="term" value="F:acetate CoA-transferase activity"/>
    <property type="evidence" value="ECO:0007669"/>
    <property type="project" value="InterPro"/>
</dbReference>
<proteinExistence type="inferred from homology"/>
<dbReference type="Pfam" id="PF02550">
    <property type="entry name" value="AcetylCoA_hydro"/>
    <property type="match status" value="1"/>
</dbReference>
<dbReference type="InterPro" id="IPR003702">
    <property type="entry name" value="ActCoA_hydro_N"/>
</dbReference>
<keyword evidence="2 5" id="KW-0808">Transferase</keyword>
<dbReference type="InterPro" id="IPR037171">
    <property type="entry name" value="NagB/RpiA_transferase-like"/>
</dbReference>
<evidence type="ECO:0000259" key="4">
    <source>
        <dbReference type="Pfam" id="PF13336"/>
    </source>
</evidence>
<dbReference type="InterPro" id="IPR046433">
    <property type="entry name" value="ActCoA_hydro"/>
</dbReference>
<dbReference type="KEGG" id="ruf:TH63_02515"/>
<dbReference type="PANTHER" id="PTHR21432:SF20">
    <property type="entry name" value="ACETYL-COA HYDROLASE"/>
    <property type="match status" value="1"/>
</dbReference>
<dbReference type="Proteomes" id="UP000036458">
    <property type="component" value="Chromosome"/>
</dbReference>
<name>A0A0H4VNE3_9BACT</name>
<sequence>MTPPPGPDYTTAEEAVKLIKSGDRVFVHGAAMTPLRLINAFSARGEELRDVEVMHVHTEGPAPYTYPEHAGHFKTNACFVGSNIREAINAGTADYIPIFLSEISFLFRRNILPLDVALVQVSPPDKHGYCTLGASVDVALSAVETAKMVIAQVNPHVPRTHGDGVVHISKFQAKVWVEDPLVGHCSKAPGQLEAQIGKLVAELVEDGATLQMGIGGIPDAVLAQLGNHQHLGIHTEMFSDGIIPLVEKGVITGGKKKILKNKIVSCFVNGSQKVFDFLNDNPMVVMKEAVFTNDTAIIRQNPKVTAINSAIEVDLTGQVCADSIGTYQFSGVGGQMDFMRGAALSEGGKPIIALPSITSNGTSKIVNMLQAGASVTTTRAHVRYIVTEFGIADLYGKNLRQRAKELIRIAHPTHQAELERKAFERFKIF</sequence>
<dbReference type="SUPFAM" id="SSF100950">
    <property type="entry name" value="NagB/RpiA/CoA transferase-like"/>
    <property type="match status" value="2"/>
</dbReference>
<evidence type="ECO:0000313" key="6">
    <source>
        <dbReference type="Proteomes" id="UP000036458"/>
    </source>
</evidence>
<dbReference type="RefSeq" id="WP_048922539.1">
    <property type="nucleotide sequence ID" value="NZ_CP010777.1"/>
</dbReference>
<gene>
    <name evidence="5" type="ORF">TH63_02515</name>
</gene>
<feature type="domain" description="Acetyl-CoA hydrolase/transferase C-terminal" evidence="4">
    <location>
        <begin position="270"/>
        <end position="422"/>
    </location>
</feature>
<accession>A0A0H4VNE3</accession>
<comment type="similarity">
    <text evidence="1">Belongs to the acetyl-CoA hydrolase/transferase family.</text>
</comment>
<dbReference type="EMBL" id="CP010777">
    <property type="protein sequence ID" value="AKQ47445.1"/>
    <property type="molecule type" value="Genomic_DNA"/>
</dbReference>
<dbReference type="Gene3D" id="3.40.1080.20">
    <property type="entry name" value="Acetyl-CoA hydrolase/transferase C-terminal domain"/>
    <property type="match status" value="1"/>
</dbReference>
<dbReference type="OrthoDB" id="9801795at2"/>
<evidence type="ECO:0000313" key="5">
    <source>
        <dbReference type="EMBL" id="AKQ47445.1"/>
    </source>
</evidence>
<dbReference type="PATRIC" id="fig|1379910.4.peg.539"/>
<dbReference type="Gene3D" id="3.30.750.70">
    <property type="entry name" value="4-hydroxybutyrate coenzyme like domains"/>
    <property type="match status" value="1"/>
</dbReference>
<evidence type="ECO:0000256" key="2">
    <source>
        <dbReference type="ARBA" id="ARBA00022679"/>
    </source>
</evidence>
<dbReference type="PANTHER" id="PTHR21432">
    <property type="entry name" value="ACETYL-COA HYDROLASE-RELATED"/>
    <property type="match status" value="1"/>
</dbReference>
<evidence type="ECO:0000259" key="3">
    <source>
        <dbReference type="Pfam" id="PF02550"/>
    </source>
</evidence>
<dbReference type="STRING" id="1379910.TH63_02515"/>
<dbReference type="Pfam" id="PF13336">
    <property type="entry name" value="AcetylCoA_hyd_C"/>
    <property type="match status" value="1"/>
</dbReference>
<feature type="domain" description="Acetyl-CoA hydrolase/transferase N-terminal" evidence="3">
    <location>
        <begin position="13"/>
        <end position="175"/>
    </location>
</feature>
<dbReference type="AlphaFoldDB" id="A0A0H4VNE3"/>